<comment type="caution">
    <text evidence="3">The sequence shown here is derived from an EMBL/GenBank/DDBJ whole genome shotgun (WGS) entry which is preliminary data.</text>
</comment>
<feature type="transmembrane region" description="Helical" evidence="2">
    <location>
        <begin position="54"/>
        <end position="75"/>
    </location>
</feature>
<feature type="compositionally biased region" description="Basic residues" evidence="1">
    <location>
        <begin position="30"/>
        <end position="50"/>
    </location>
</feature>
<reference evidence="3" key="2">
    <citation type="submission" date="2021-02" db="EMBL/GenBank/DDBJ databases">
        <authorList>
            <person name="Kimball J.A."/>
            <person name="Haas M.W."/>
            <person name="Macchietto M."/>
            <person name="Kono T."/>
            <person name="Duquette J."/>
            <person name="Shao M."/>
        </authorList>
    </citation>
    <scope>NUCLEOTIDE SEQUENCE</scope>
    <source>
        <tissue evidence="3">Fresh leaf tissue</tissue>
    </source>
</reference>
<name>A0A8J6C134_ZIZPA</name>
<gene>
    <name evidence="3" type="ORF">GUJ93_ZPchr0013g34343</name>
</gene>
<keyword evidence="4" id="KW-1185">Reference proteome</keyword>
<evidence type="ECO:0000256" key="1">
    <source>
        <dbReference type="SAM" id="MobiDB-lite"/>
    </source>
</evidence>
<keyword evidence="2" id="KW-0472">Membrane</keyword>
<dbReference type="EMBL" id="JAAALK010000079">
    <property type="protein sequence ID" value="KAG8096553.1"/>
    <property type="molecule type" value="Genomic_DNA"/>
</dbReference>
<evidence type="ECO:0000313" key="4">
    <source>
        <dbReference type="Proteomes" id="UP000729402"/>
    </source>
</evidence>
<evidence type="ECO:0000256" key="2">
    <source>
        <dbReference type="SAM" id="Phobius"/>
    </source>
</evidence>
<reference evidence="3" key="1">
    <citation type="journal article" date="2021" name="bioRxiv">
        <title>Whole Genome Assembly and Annotation of Northern Wild Rice, Zizania palustris L., Supports a Whole Genome Duplication in the Zizania Genus.</title>
        <authorList>
            <person name="Haas M."/>
            <person name="Kono T."/>
            <person name="Macchietto M."/>
            <person name="Millas R."/>
            <person name="McGilp L."/>
            <person name="Shao M."/>
            <person name="Duquette J."/>
            <person name="Hirsch C.N."/>
            <person name="Kimball J."/>
        </authorList>
    </citation>
    <scope>NUCLEOTIDE SEQUENCE</scope>
    <source>
        <tissue evidence="3">Fresh leaf tissue</tissue>
    </source>
</reference>
<feature type="region of interest" description="Disordered" evidence="1">
    <location>
        <begin position="16"/>
        <end position="50"/>
    </location>
</feature>
<accession>A0A8J6C134</accession>
<sequence>MERLRAWEGATVSGLRTGQCASEGRVPAARQRRPRRKTGSASGRRRVKCARRGGRGVVVASAVVVGSAGVMARAARRPG</sequence>
<protein>
    <submittedName>
        <fullName evidence="3">Uncharacterized protein</fullName>
    </submittedName>
</protein>
<keyword evidence="2" id="KW-1133">Transmembrane helix</keyword>
<organism evidence="3 4">
    <name type="scientific">Zizania palustris</name>
    <name type="common">Northern wild rice</name>
    <dbReference type="NCBI Taxonomy" id="103762"/>
    <lineage>
        <taxon>Eukaryota</taxon>
        <taxon>Viridiplantae</taxon>
        <taxon>Streptophyta</taxon>
        <taxon>Embryophyta</taxon>
        <taxon>Tracheophyta</taxon>
        <taxon>Spermatophyta</taxon>
        <taxon>Magnoliopsida</taxon>
        <taxon>Liliopsida</taxon>
        <taxon>Poales</taxon>
        <taxon>Poaceae</taxon>
        <taxon>BOP clade</taxon>
        <taxon>Oryzoideae</taxon>
        <taxon>Oryzeae</taxon>
        <taxon>Zizaniinae</taxon>
        <taxon>Zizania</taxon>
    </lineage>
</organism>
<evidence type="ECO:0000313" key="3">
    <source>
        <dbReference type="EMBL" id="KAG8096553.1"/>
    </source>
</evidence>
<dbReference type="AlphaFoldDB" id="A0A8J6C134"/>
<dbReference type="Proteomes" id="UP000729402">
    <property type="component" value="Unassembled WGS sequence"/>
</dbReference>
<proteinExistence type="predicted"/>
<keyword evidence="2" id="KW-0812">Transmembrane</keyword>